<keyword evidence="2" id="KW-1185">Reference proteome</keyword>
<name>A0A9P9D7V0_9HYPO</name>
<dbReference type="AlphaFoldDB" id="A0A9P9D7V0"/>
<protein>
    <submittedName>
        <fullName evidence="1">Uncharacterized protein</fullName>
    </submittedName>
</protein>
<sequence length="116" mass="13115">SQQATFSNTIHLRDFVDSVTDNPGQENAPNYIEIQTEVNVFNKDGFYNSHIDINPICTRIHAYLTQEERELYTPNTFFYADGRFSAAQSAVGTLEISVQALSLSRYVTTHTRPHTG</sequence>
<evidence type="ECO:0000313" key="1">
    <source>
        <dbReference type="EMBL" id="KAH7114188.1"/>
    </source>
</evidence>
<proteinExistence type="predicted"/>
<organism evidence="1 2">
    <name type="scientific">Dactylonectria estremocensis</name>
    <dbReference type="NCBI Taxonomy" id="1079267"/>
    <lineage>
        <taxon>Eukaryota</taxon>
        <taxon>Fungi</taxon>
        <taxon>Dikarya</taxon>
        <taxon>Ascomycota</taxon>
        <taxon>Pezizomycotina</taxon>
        <taxon>Sordariomycetes</taxon>
        <taxon>Hypocreomycetidae</taxon>
        <taxon>Hypocreales</taxon>
        <taxon>Nectriaceae</taxon>
        <taxon>Dactylonectria</taxon>
    </lineage>
</organism>
<feature type="non-terminal residue" evidence="1">
    <location>
        <position position="1"/>
    </location>
</feature>
<comment type="caution">
    <text evidence="1">The sequence shown here is derived from an EMBL/GenBank/DDBJ whole genome shotgun (WGS) entry which is preliminary data.</text>
</comment>
<dbReference type="Proteomes" id="UP000717696">
    <property type="component" value="Unassembled WGS sequence"/>
</dbReference>
<reference evidence="1" key="1">
    <citation type="journal article" date="2021" name="Nat. Commun.">
        <title>Genetic determinants of endophytism in the Arabidopsis root mycobiome.</title>
        <authorList>
            <person name="Mesny F."/>
            <person name="Miyauchi S."/>
            <person name="Thiergart T."/>
            <person name="Pickel B."/>
            <person name="Atanasova L."/>
            <person name="Karlsson M."/>
            <person name="Huettel B."/>
            <person name="Barry K.W."/>
            <person name="Haridas S."/>
            <person name="Chen C."/>
            <person name="Bauer D."/>
            <person name="Andreopoulos W."/>
            <person name="Pangilinan J."/>
            <person name="LaButti K."/>
            <person name="Riley R."/>
            <person name="Lipzen A."/>
            <person name="Clum A."/>
            <person name="Drula E."/>
            <person name="Henrissat B."/>
            <person name="Kohler A."/>
            <person name="Grigoriev I.V."/>
            <person name="Martin F.M."/>
            <person name="Hacquard S."/>
        </authorList>
    </citation>
    <scope>NUCLEOTIDE SEQUENCE</scope>
    <source>
        <strain evidence="1">MPI-CAGE-AT-0021</strain>
    </source>
</reference>
<dbReference type="EMBL" id="JAGMUU010000043">
    <property type="protein sequence ID" value="KAH7114188.1"/>
    <property type="molecule type" value="Genomic_DNA"/>
</dbReference>
<gene>
    <name evidence="1" type="ORF">B0J13DRAFT_460348</name>
</gene>
<accession>A0A9P9D7V0</accession>
<dbReference type="OrthoDB" id="5098281at2759"/>
<evidence type="ECO:0000313" key="2">
    <source>
        <dbReference type="Proteomes" id="UP000717696"/>
    </source>
</evidence>